<accession>A0A7Y0KDJ3</accession>
<dbReference type="AlphaFoldDB" id="A0A7Y0KDJ3"/>
<organism evidence="1 2">
    <name type="scientific">Niallia alba</name>
    <dbReference type="NCBI Taxonomy" id="2729105"/>
    <lineage>
        <taxon>Bacteria</taxon>
        <taxon>Bacillati</taxon>
        <taxon>Bacillota</taxon>
        <taxon>Bacilli</taxon>
        <taxon>Bacillales</taxon>
        <taxon>Bacillaceae</taxon>
        <taxon>Niallia</taxon>
    </lineage>
</organism>
<protein>
    <submittedName>
        <fullName evidence="1">Uncharacterized protein</fullName>
    </submittedName>
</protein>
<evidence type="ECO:0000313" key="1">
    <source>
        <dbReference type="EMBL" id="NMO79665.1"/>
    </source>
</evidence>
<gene>
    <name evidence="1" type="ORF">HHU08_22305</name>
</gene>
<comment type="caution">
    <text evidence="1">The sequence shown here is derived from an EMBL/GenBank/DDBJ whole genome shotgun (WGS) entry which is preliminary data.</text>
</comment>
<keyword evidence="2" id="KW-1185">Reference proteome</keyword>
<name>A0A7Y0KDJ3_9BACI</name>
<dbReference type="Proteomes" id="UP000588491">
    <property type="component" value="Unassembled WGS sequence"/>
</dbReference>
<sequence>MRYEFHPKLKLLLQKHSSEPVHMTYINHKWSMPKTTVKPPYYKKPIYELHYPKV</sequence>
<dbReference type="EMBL" id="JABBPK010000001">
    <property type="protein sequence ID" value="NMO79665.1"/>
    <property type="molecule type" value="Genomic_DNA"/>
</dbReference>
<evidence type="ECO:0000313" key="2">
    <source>
        <dbReference type="Proteomes" id="UP000588491"/>
    </source>
</evidence>
<proteinExistence type="predicted"/>
<reference evidence="1 2" key="1">
    <citation type="submission" date="2020-04" db="EMBL/GenBank/DDBJ databases">
        <title>Bacillus sp. UniB3 isolated from commercial digestive syrup.</title>
        <authorList>
            <person name="Thorat V."/>
            <person name="Kirdat K."/>
            <person name="Tiwarekar B."/>
            <person name="Yadav A."/>
        </authorList>
    </citation>
    <scope>NUCLEOTIDE SEQUENCE [LARGE SCALE GENOMIC DNA]</scope>
    <source>
        <strain evidence="1 2">UniB3</strain>
    </source>
</reference>
<dbReference type="RefSeq" id="WP_016203379.1">
    <property type="nucleotide sequence ID" value="NZ_JABBPK010000001.1"/>
</dbReference>